<reference evidence="9" key="3">
    <citation type="submission" date="2025-04" db="UniProtKB">
        <authorList>
            <consortium name="RefSeq"/>
        </authorList>
    </citation>
    <scope>IDENTIFICATION</scope>
    <source>
        <strain evidence="9">CBS 781.70</strain>
    </source>
</reference>
<sequence>MRLTADLINRSLSYINPLQERELDLRGHKIPAIENLGAASQDHDCIDFTDNDITILGNFPLNPRIRTLMCARNRIASVQSTLPKSIPGLTTLVLAQNNLAELADLDPLATFKYLTHLVLTENPVTTKQNYRYWVLWRCRNVRFLDYQKVKKAERDKADELFGTQEEPSALAAKIMGVKSRTFDIPSADMNGEPSSKVNRVKLTDKERKRVEELIRNAKSLSEITRLEKELNEGRIPGGVHPDAMEE</sequence>
<dbReference type="Pfam" id="PF14580">
    <property type="entry name" value="LRR_9"/>
    <property type="match status" value="1"/>
</dbReference>
<dbReference type="Proteomes" id="UP000504638">
    <property type="component" value="Unplaced"/>
</dbReference>
<evidence type="ECO:0000256" key="3">
    <source>
        <dbReference type="ARBA" id="ARBA00022737"/>
    </source>
</evidence>
<proteinExistence type="inferred from homology"/>
<gene>
    <name evidence="7 9" type="ORF">P152DRAFT_463565</name>
</gene>
<dbReference type="EMBL" id="ML975149">
    <property type="protein sequence ID" value="KAF1817402.1"/>
    <property type="molecule type" value="Genomic_DNA"/>
</dbReference>
<name>A0A6G1GHD9_9PEZI</name>
<organism evidence="7">
    <name type="scientific">Eremomyces bilateralis CBS 781.70</name>
    <dbReference type="NCBI Taxonomy" id="1392243"/>
    <lineage>
        <taxon>Eukaryota</taxon>
        <taxon>Fungi</taxon>
        <taxon>Dikarya</taxon>
        <taxon>Ascomycota</taxon>
        <taxon>Pezizomycotina</taxon>
        <taxon>Dothideomycetes</taxon>
        <taxon>Dothideomycetes incertae sedis</taxon>
        <taxon>Eremomycetales</taxon>
        <taxon>Eremomycetaceae</taxon>
        <taxon>Eremomyces</taxon>
    </lineage>
</organism>
<evidence type="ECO:0000256" key="4">
    <source>
        <dbReference type="ARBA" id="ARBA00023242"/>
    </source>
</evidence>
<dbReference type="GeneID" id="54421081"/>
<evidence type="ECO:0000256" key="5">
    <source>
        <dbReference type="ARBA" id="ARBA00024196"/>
    </source>
</evidence>
<dbReference type="GO" id="GO:0030620">
    <property type="term" value="F:U2 snRNA binding"/>
    <property type="evidence" value="ECO:0007669"/>
    <property type="project" value="InterPro"/>
</dbReference>
<evidence type="ECO:0000256" key="1">
    <source>
        <dbReference type="ARBA" id="ARBA00004123"/>
    </source>
</evidence>
<evidence type="ECO:0000313" key="8">
    <source>
        <dbReference type="Proteomes" id="UP000504638"/>
    </source>
</evidence>
<evidence type="ECO:0000256" key="2">
    <source>
        <dbReference type="ARBA" id="ARBA00022614"/>
    </source>
</evidence>
<protein>
    <recommendedName>
        <fullName evidence="6">U2 small nuclear ribonucleoprotein A'</fullName>
    </recommendedName>
</protein>
<dbReference type="InterPro" id="IPR001611">
    <property type="entry name" value="Leu-rich_rpt"/>
</dbReference>
<accession>A0A6G1GHD9</accession>
<evidence type="ECO:0000313" key="9">
    <source>
        <dbReference type="RefSeq" id="XP_033539033.1"/>
    </source>
</evidence>
<evidence type="ECO:0000256" key="6">
    <source>
        <dbReference type="ARBA" id="ARBA00024238"/>
    </source>
</evidence>
<dbReference type="RefSeq" id="XP_033539033.1">
    <property type="nucleotide sequence ID" value="XM_033680511.1"/>
</dbReference>
<dbReference type="OrthoDB" id="433501at2759"/>
<keyword evidence="3" id="KW-0677">Repeat</keyword>
<evidence type="ECO:0000313" key="7">
    <source>
        <dbReference type="EMBL" id="KAF1817402.1"/>
    </source>
</evidence>
<dbReference type="InterPro" id="IPR032675">
    <property type="entry name" value="LRR_dom_sf"/>
</dbReference>
<dbReference type="FunFam" id="3.80.10.10:FF:000026">
    <property type="entry name" value="U2 small nuclear ribonucleoprotein A"/>
    <property type="match status" value="1"/>
</dbReference>
<keyword evidence="4" id="KW-0539">Nucleus</keyword>
<comment type="subcellular location">
    <subcellularLocation>
        <location evidence="1">Nucleus</location>
    </subcellularLocation>
</comment>
<dbReference type="GO" id="GO:0000398">
    <property type="term" value="P:mRNA splicing, via spliceosome"/>
    <property type="evidence" value="ECO:0007669"/>
    <property type="project" value="InterPro"/>
</dbReference>
<dbReference type="PANTHER" id="PTHR10552:SF6">
    <property type="entry name" value="U2 SMALL NUCLEAR RIBONUCLEOPROTEIN A"/>
    <property type="match status" value="1"/>
</dbReference>
<dbReference type="SUPFAM" id="SSF52058">
    <property type="entry name" value="L domain-like"/>
    <property type="match status" value="1"/>
</dbReference>
<keyword evidence="2" id="KW-0433">Leucine-rich repeat</keyword>
<comment type="similarity">
    <text evidence="5">Belongs to the U2 small nuclear ribonucleoprotein A family.</text>
</comment>
<dbReference type="AlphaFoldDB" id="A0A6G1GHD9"/>
<keyword evidence="8" id="KW-1185">Reference proteome</keyword>
<dbReference type="PANTHER" id="PTHR10552">
    <property type="entry name" value="U2 SMALL NUCLEAR RIBONUCLEOPROTEIN A"/>
    <property type="match status" value="1"/>
</dbReference>
<reference evidence="9" key="2">
    <citation type="submission" date="2020-04" db="EMBL/GenBank/DDBJ databases">
        <authorList>
            <consortium name="NCBI Genome Project"/>
        </authorList>
    </citation>
    <scope>NUCLEOTIDE SEQUENCE</scope>
    <source>
        <strain evidence="9">CBS 781.70</strain>
    </source>
</reference>
<dbReference type="Gene3D" id="3.80.10.10">
    <property type="entry name" value="Ribonuclease Inhibitor"/>
    <property type="match status" value="1"/>
</dbReference>
<dbReference type="PROSITE" id="PS51450">
    <property type="entry name" value="LRR"/>
    <property type="match status" value="1"/>
</dbReference>
<dbReference type="GO" id="GO:0005686">
    <property type="term" value="C:U2 snRNP"/>
    <property type="evidence" value="ECO:0007669"/>
    <property type="project" value="TreeGrafter"/>
</dbReference>
<reference evidence="7 9" key="1">
    <citation type="submission" date="2020-01" db="EMBL/GenBank/DDBJ databases">
        <authorList>
            <consortium name="DOE Joint Genome Institute"/>
            <person name="Haridas S."/>
            <person name="Albert R."/>
            <person name="Binder M."/>
            <person name="Bloem J."/>
            <person name="Labutti K."/>
            <person name="Salamov A."/>
            <person name="Andreopoulos B."/>
            <person name="Baker S.E."/>
            <person name="Barry K."/>
            <person name="Bills G."/>
            <person name="Bluhm B.H."/>
            <person name="Cannon C."/>
            <person name="Castanera R."/>
            <person name="Culley D.E."/>
            <person name="Daum C."/>
            <person name="Ezra D."/>
            <person name="Gonzalez J.B."/>
            <person name="Henrissat B."/>
            <person name="Kuo A."/>
            <person name="Liang C."/>
            <person name="Lipzen A."/>
            <person name="Lutzoni F."/>
            <person name="Magnuson J."/>
            <person name="Mondo S."/>
            <person name="Nolan M."/>
            <person name="Ohm R."/>
            <person name="Pangilinan J."/>
            <person name="Park H.-J."/>
            <person name="Ramirez L."/>
            <person name="Alfaro M."/>
            <person name="Sun H."/>
            <person name="Tritt A."/>
            <person name="Yoshinaga Y."/>
            <person name="Zwiers L.-H."/>
            <person name="Turgeon B.G."/>
            <person name="Goodwin S.B."/>
            <person name="Spatafora J.W."/>
            <person name="Crous P.W."/>
            <person name="Grigoriev I.V."/>
        </authorList>
    </citation>
    <scope>NUCLEOTIDE SEQUENCE</scope>
    <source>
        <strain evidence="7 9">CBS 781.70</strain>
    </source>
</reference>
<dbReference type="InterPro" id="IPR044640">
    <property type="entry name" value="RU2A"/>
</dbReference>